<dbReference type="EMBL" id="CP013236">
    <property type="protein sequence ID" value="AMP14079.1"/>
    <property type="molecule type" value="Genomic_DNA"/>
</dbReference>
<proteinExistence type="predicted"/>
<sequence length="209" mass="22660">MPFLPLNRDLKQLRRQASLICIMSLSLLATGCMSLKQYVDPTLPKVTVADLKQPETRQSVQVFFEFQNNGVTNPKAAESVRPMVLATLKNSNLFSDVVMAPASADRKLFVTINNVHVTKDAASKGFVTGLTFGLSGTMVTDGFQMNAVYDVPGQAEVKHSYRHALYSTIGNADGPANLTPAPKGEAIPIIMNGMVMNLLNDMSRAGELN</sequence>
<reference evidence="1 2" key="1">
    <citation type="submission" date="2015-11" db="EMBL/GenBank/DDBJ databases">
        <title>Exploring the genomic traits of fungus-feeding bacterial genus Collimonas.</title>
        <authorList>
            <person name="Song C."/>
            <person name="Schmidt R."/>
            <person name="de Jager V."/>
            <person name="Krzyzanowska D."/>
            <person name="Jongedijk E."/>
            <person name="Cankar K."/>
            <person name="Beekwilder J."/>
            <person name="van Veen A."/>
            <person name="de Boer W."/>
            <person name="van Veen J.A."/>
            <person name="Garbeva P."/>
        </authorList>
    </citation>
    <scope>NUCLEOTIDE SEQUENCE [LARGE SCALE GENOMIC DNA]</scope>
    <source>
        <strain evidence="1 2">Ter291</strain>
    </source>
</reference>
<protein>
    <submittedName>
        <fullName evidence="1">Lipoprotein</fullName>
    </submittedName>
</protein>
<organism evidence="1 2">
    <name type="scientific">Collimonas pratensis</name>
    <dbReference type="NCBI Taxonomy" id="279113"/>
    <lineage>
        <taxon>Bacteria</taxon>
        <taxon>Pseudomonadati</taxon>
        <taxon>Pseudomonadota</taxon>
        <taxon>Betaproteobacteria</taxon>
        <taxon>Burkholderiales</taxon>
        <taxon>Oxalobacteraceae</taxon>
        <taxon>Collimonas</taxon>
    </lineage>
</organism>
<dbReference type="RefSeq" id="WP_062113917.1">
    <property type="nucleotide sequence ID" value="NZ_CP013236.1"/>
</dbReference>
<keyword evidence="1" id="KW-0449">Lipoprotein</keyword>
<evidence type="ECO:0000313" key="2">
    <source>
        <dbReference type="Proteomes" id="UP000074914"/>
    </source>
</evidence>
<gene>
    <name evidence="1" type="ORF">CPter291_1813</name>
</gene>
<keyword evidence="2" id="KW-1185">Reference proteome</keyword>
<dbReference type="Proteomes" id="UP000074914">
    <property type="component" value="Chromosome"/>
</dbReference>
<accession>A0ABM5Z4N0</accession>
<evidence type="ECO:0000313" key="1">
    <source>
        <dbReference type="EMBL" id="AMP14079.1"/>
    </source>
</evidence>
<name>A0ABM5Z4N0_9BURK</name>